<dbReference type="EMBL" id="HE573026">
    <property type="protein sequence ID" value="CCC51322.1"/>
    <property type="molecule type" value="Genomic_DNA"/>
</dbReference>
<evidence type="ECO:0000259" key="2">
    <source>
        <dbReference type="PROSITE" id="PS50280"/>
    </source>
</evidence>
<dbReference type="SMART" id="SM00317">
    <property type="entry name" value="SET"/>
    <property type="match status" value="1"/>
</dbReference>
<dbReference type="SUPFAM" id="SSF82199">
    <property type="entry name" value="SET domain"/>
    <property type="match status" value="1"/>
</dbReference>
<gene>
    <name evidence="3" type="ORF">TVY486_1003750</name>
</gene>
<dbReference type="InterPro" id="IPR050869">
    <property type="entry name" value="H3K4_H4K5_MeTrfase"/>
</dbReference>
<reference evidence="3" key="1">
    <citation type="journal article" date="2012" name="Proc. Natl. Acad. Sci. U.S.A.">
        <title>Antigenic diversity is generated by distinct evolutionary mechanisms in African trypanosome species.</title>
        <authorList>
            <person name="Jackson A.P."/>
            <person name="Berry A."/>
            <person name="Aslett M."/>
            <person name="Allison H.C."/>
            <person name="Burton P."/>
            <person name="Vavrova-Anderson J."/>
            <person name="Brown R."/>
            <person name="Browne H."/>
            <person name="Corton N."/>
            <person name="Hauser H."/>
            <person name="Gamble J."/>
            <person name="Gilderthorp R."/>
            <person name="Marcello L."/>
            <person name="McQuillan J."/>
            <person name="Otto T.D."/>
            <person name="Quail M.A."/>
            <person name="Sanders M.J."/>
            <person name="van Tonder A."/>
            <person name="Ginger M.L."/>
            <person name="Field M.C."/>
            <person name="Barry J.D."/>
            <person name="Hertz-Fowler C."/>
            <person name="Berriman M."/>
        </authorList>
    </citation>
    <scope>NUCLEOTIDE SEQUENCE</scope>
    <source>
        <strain evidence="3">Y486</strain>
    </source>
</reference>
<dbReference type="VEuPathDB" id="TriTrypDB:TvY486_1003750"/>
<feature type="compositionally biased region" description="Polar residues" evidence="1">
    <location>
        <begin position="39"/>
        <end position="70"/>
    </location>
</feature>
<dbReference type="PANTHER" id="PTHR12197">
    <property type="entry name" value="HISTONE-LYSINE N-METHYLTRANSFERASE SMYD"/>
    <property type="match status" value="1"/>
</dbReference>
<dbReference type="FunFam" id="2.170.270.10:FF:000133">
    <property type="entry name" value="Uncharacterized protein"/>
    <property type="match status" value="1"/>
</dbReference>
<proteinExistence type="predicted"/>
<protein>
    <recommendedName>
        <fullName evidence="2">SET domain-containing protein</fullName>
    </recommendedName>
</protein>
<dbReference type="Gene3D" id="2.170.270.10">
    <property type="entry name" value="SET domain"/>
    <property type="match status" value="1"/>
</dbReference>
<feature type="domain" description="SET" evidence="2">
    <location>
        <begin position="274"/>
        <end position="548"/>
    </location>
</feature>
<dbReference type="PANTHER" id="PTHR12197:SF279">
    <property type="entry name" value="SET DOMAIN-CONTAINING PROTEIN"/>
    <property type="match status" value="1"/>
</dbReference>
<dbReference type="InterPro" id="IPR001214">
    <property type="entry name" value="SET_dom"/>
</dbReference>
<evidence type="ECO:0000313" key="3">
    <source>
        <dbReference type="EMBL" id="CCC51322.1"/>
    </source>
</evidence>
<sequence length="676" mass="74489">MIRLYAQRVKGASRYQIVPVFTACREQRTERCKDERIATSENKVQSSMSGRADESSLSTSANLKSNTQRASSITYPRVHVTLQERGAEFQESGGSDAGGAVSTGEQLETRMVAHSEVRAFLEAKKHETALFHQQCNADIPYPPHPDDMVPEFRRIKRHQGMVVVATDPDHPTFVRYDNFPAPPPAQQHPWVKNTPIGPHIVHGDGQIAVVGTGEIGFGGASVCGSGCEVGGSTAAPGTEEGAENVLPLPRTFRGLQHRSVIQKQLPQMNGRVLQDAVIKNSFTLTGRGVFATRDVAAGETIMVVSSTARNVGVKGEVERLVEMCTDILLETYNSLRAGDQASSEALGCASGAGEVEKLNYLHEWILTGQPSSLLLHWPARATELVLERIGGFKVLRALELHKVHIARLAAIIDMNSFLVESSYAVRKGMAYFPEAGFLNHSCVPNATYDVIPAHIFRETDYYIDEQENAKGTGASCNPKVASLITEVDVGSSGSHVANSKKVKAGDFCLEDNSAGCDALAPNEPAEYLFCCRATTDIPAGSEILISYVPTNWSFDNRQYVLHDRYRFWCKCPKCAPTLDAQYARVPRLLAGLLVFSIFLQLLAKHQREKVQQQMKKQLEEEEGEEDDKAGQRLAARQRSRGFFEVIEENRQRELYMPDRGPVPAIVADDPWARPPR</sequence>
<name>G0U621_TRYVY</name>
<dbReference type="OMA" id="LHDRYRF"/>
<feature type="region of interest" description="Disordered" evidence="1">
    <location>
        <begin position="29"/>
        <end position="70"/>
    </location>
</feature>
<dbReference type="InterPro" id="IPR046341">
    <property type="entry name" value="SET_dom_sf"/>
</dbReference>
<dbReference type="PROSITE" id="PS50280">
    <property type="entry name" value="SET"/>
    <property type="match status" value="1"/>
</dbReference>
<feature type="region of interest" description="Disordered" evidence="1">
    <location>
        <begin position="613"/>
        <end position="635"/>
    </location>
</feature>
<dbReference type="GO" id="GO:0005634">
    <property type="term" value="C:nucleus"/>
    <property type="evidence" value="ECO:0007669"/>
    <property type="project" value="TreeGrafter"/>
</dbReference>
<accession>G0U621</accession>
<dbReference type="Pfam" id="PF00856">
    <property type="entry name" value="SET"/>
    <property type="match status" value="1"/>
</dbReference>
<dbReference type="AlphaFoldDB" id="G0U621"/>
<organism evidence="3">
    <name type="scientific">Trypanosoma vivax (strain Y486)</name>
    <dbReference type="NCBI Taxonomy" id="1055687"/>
    <lineage>
        <taxon>Eukaryota</taxon>
        <taxon>Discoba</taxon>
        <taxon>Euglenozoa</taxon>
        <taxon>Kinetoplastea</taxon>
        <taxon>Metakinetoplastina</taxon>
        <taxon>Trypanosomatida</taxon>
        <taxon>Trypanosomatidae</taxon>
        <taxon>Trypanosoma</taxon>
        <taxon>Duttonella</taxon>
    </lineage>
</organism>
<feature type="compositionally biased region" description="Basic and acidic residues" evidence="1">
    <location>
        <begin position="29"/>
        <end position="38"/>
    </location>
</feature>
<evidence type="ECO:0000256" key="1">
    <source>
        <dbReference type="SAM" id="MobiDB-lite"/>
    </source>
</evidence>